<feature type="chain" id="PRO_5018189885" evidence="1">
    <location>
        <begin position="21"/>
        <end position="324"/>
    </location>
</feature>
<keyword evidence="3" id="KW-1185">Reference proteome</keyword>
<protein>
    <submittedName>
        <fullName evidence="2">Uncharacterized protein</fullName>
    </submittedName>
</protein>
<organism evidence="2 3">
    <name type="scientific">Sinobacterium caligoides</name>
    <dbReference type="NCBI Taxonomy" id="933926"/>
    <lineage>
        <taxon>Bacteria</taxon>
        <taxon>Pseudomonadati</taxon>
        <taxon>Pseudomonadota</taxon>
        <taxon>Gammaproteobacteria</taxon>
        <taxon>Cellvibrionales</taxon>
        <taxon>Spongiibacteraceae</taxon>
        <taxon>Sinobacterium</taxon>
    </lineage>
</organism>
<proteinExistence type="predicted"/>
<comment type="caution">
    <text evidence="2">The sequence shown here is derived from an EMBL/GenBank/DDBJ whole genome shotgun (WGS) entry which is preliminary data.</text>
</comment>
<dbReference type="Proteomes" id="UP000275394">
    <property type="component" value="Unassembled WGS sequence"/>
</dbReference>
<dbReference type="EMBL" id="RKHR01000007">
    <property type="protein sequence ID" value="ROR98673.1"/>
    <property type="molecule type" value="Genomic_DNA"/>
</dbReference>
<evidence type="ECO:0000256" key="1">
    <source>
        <dbReference type="SAM" id="SignalP"/>
    </source>
</evidence>
<evidence type="ECO:0000313" key="2">
    <source>
        <dbReference type="EMBL" id="ROR98673.1"/>
    </source>
</evidence>
<name>A0A3N2DFU4_9GAMM</name>
<keyword evidence="1" id="KW-0732">Signal</keyword>
<dbReference type="RefSeq" id="WP_123713740.1">
    <property type="nucleotide sequence ID" value="NZ_RKHR01000007.1"/>
</dbReference>
<evidence type="ECO:0000313" key="3">
    <source>
        <dbReference type="Proteomes" id="UP000275394"/>
    </source>
</evidence>
<gene>
    <name evidence="2" type="ORF">EDC56_3406</name>
</gene>
<accession>A0A3N2DFU4</accession>
<dbReference type="PROSITE" id="PS51257">
    <property type="entry name" value="PROKAR_LIPOPROTEIN"/>
    <property type="match status" value="1"/>
</dbReference>
<dbReference type="AlphaFoldDB" id="A0A3N2DFU4"/>
<reference evidence="2 3" key="1">
    <citation type="submission" date="2018-11" db="EMBL/GenBank/DDBJ databases">
        <title>Genomic Encyclopedia of Type Strains, Phase IV (KMG-IV): sequencing the most valuable type-strain genomes for metagenomic binning, comparative biology and taxonomic classification.</title>
        <authorList>
            <person name="Goeker M."/>
        </authorList>
    </citation>
    <scope>NUCLEOTIDE SEQUENCE [LARGE SCALE GENOMIC DNA]</scope>
    <source>
        <strain evidence="2 3">DSM 100316</strain>
    </source>
</reference>
<sequence length="324" mass="34926">MSVFNRFNVYILSVMLIALAGCSSAPLQRYAKSGDILTIPFASIKKDTNGERINAEDLTVTISSAASSVPLPVTVLSTRRVFDAPSSTLNHLAREVSDIPVYDGQWFALLELSDPSSGEGLALPAGPAVISITSPKLLAFDGNDQYKMDPQQLPIEIIEGAATALPDSVLTQMQIMQFSLPELMIRPDGLVGDESLGGVNIVLKYTPTDSAEFLYEGATIVMNKLIPDSNTQLMVEYSEAEGSYFANVILLNRHGFVAGLDEATATSKGVTISASDMKNITLLGTYNTGMDIATEVELVADDSYYFDREGHRVDNVTPVLSWSP</sequence>
<feature type="signal peptide" evidence="1">
    <location>
        <begin position="1"/>
        <end position="20"/>
    </location>
</feature>